<dbReference type="SUPFAM" id="SSF46565">
    <property type="entry name" value="Chaperone J-domain"/>
    <property type="match status" value="1"/>
</dbReference>
<keyword evidence="2" id="KW-0802">TPR repeat</keyword>
<dbReference type="GO" id="GO:0051082">
    <property type="term" value="F:unfolded protein binding"/>
    <property type="evidence" value="ECO:0007669"/>
    <property type="project" value="TreeGrafter"/>
</dbReference>
<proteinExistence type="predicted"/>
<comment type="caution">
    <text evidence="5">The sequence shown here is derived from an EMBL/GenBank/DDBJ whole genome shotgun (WGS) entry which is preliminary data.</text>
</comment>
<feature type="domain" description="J" evidence="4">
    <location>
        <begin position="5"/>
        <end position="69"/>
    </location>
</feature>
<dbReference type="InterPro" id="IPR036869">
    <property type="entry name" value="J_dom_sf"/>
</dbReference>
<organism evidence="5 6">
    <name type="scientific">Phormidesmis priestleyi ULC007</name>
    <dbReference type="NCBI Taxonomy" id="1920490"/>
    <lineage>
        <taxon>Bacteria</taxon>
        <taxon>Bacillati</taxon>
        <taxon>Cyanobacteriota</taxon>
        <taxon>Cyanophyceae</taxon>
        <taxon>Leptolyngbyales</taxon>
        <taxon>Leptolyngbyaceae</taxon>
        <taxon>Phormidesmis</taxon>
    </lineage>
</organism>
<name>A0A2T1D9X1_9CYAN</name>
<evidence type="ECO:0000256" key="1">
    <source>
        <dbReference type="ARBA" id="ARBA00023186"/>
    </source>
</evidence>
<evidence type="ECO:0000256" key="2">
    <source>
        <dbReference type="PROSITE-ProRule" id="PRU00339"/>
    </source>
</evidence>
<evidence type="ECO:0000256" key="3">
    <source>
        <dbReference type="SAM" id="MobiDB-lite"/>
    </source>
</evidence>
<dbReference type="PANTHER" id="PTHR43096">
    <property type="entry name" value="DNAJ HOMOLOG 1, MITOCHONDRIAL-RELATED"/>
    <property type="match status" value="1"/>
</dbReference>
<feature type="compositionally biased region" description="Low complexity" evidence="3">
    <location>
        <begin position="67"/>
        <end position="81"/>
    </location>
</feature>
<dbReference type="InterPro" id="IPR019734">
    <property type="entry name" value="TPR_rpt"/>
</dbReference>
<dbReference type="STRING" id="1920490.GCA_001895925_01838"/>
<gene>
    <name evidence="5" type="ORF">C7B65_18810</name>
</gene>
<dbReference type="PROSITE" id="PS50005">
    <property type="entry name" value="TPR"/>
    <property type="match status" value="1"/>
</dbReference>
<dbReference type="PANTHER" id="PTHR43096:SF52">
    <property type="entry name" value="DNAJ HOMOLOG 1, MITOCHONDRIAL-RELATED"/>
    <property type="match status" value="1"/>
</dbReference>
<dbReference type="PROSITE" id="PS50076">
    <property type="entry name" value="DNAJ_2"/>
    <property type="match status" value="1"/>
</dbReference>
<dbReference type="GO" id="GO:0042026">
    <property type="term" value="P:protein refolding"/>
    <property type="evidence" value="ECO:0007669"/>
    <property type="project" value="TreeGrafter"/>
</dbReference>
<dbReference type="AlphaFoldDB" id="A0A2T1D9X1"/>
<dbReference type="SMART" id="SM00271">
    <property type="entry name" value="DnaJ"/>
    <property type="match status" value="1"/>
</dbReference>
<dbReference type="CDD" id="cd06257">
    <property type="entry name" value="DnaJ"/>
    <property type="match status" value="1"/>
</dbReference>
<dbReference type="Pfam" id="PF00226">
    <property type="entry name" value="DnaJ"/>
    <property type="match status" value="1"/>
</dbReference>
<evidence type="ECO:0000313" key="6">
    <source>
        <dbReference type="Proteomes" id="UP000238634"/>
    </source>
</evidence>
<dbReference type="RefSeq" id="WP_073074267.1">
    <property type="nucleotide sequence ID" value="NZ_MPPI01000033.1"/>
</dbReference>
<dbReference type="Proteomes" id="UP000238634">
    <property type="component" value="Unassembled WGS sequence"/>
</dbReference>
<dbReference type="InterPro" id="IPR011990">
    <property type="entry name" value="TPR-like_helical_dom_sf"/>
</dbReference>
<dbReference type="Gene3D" id="1.10.287.110">
    <property type="entry name" value="DnaJ domain"/>
    <property type="match status" value="1"/>
</dbReference>
<dbReference type="SUPFAM" id="SSF48452">
    <property type="entry name" value="TPR-like"/>
    <property type="match status" value="1"/>
</dbReference>
<dbReference type="EMBL" id="PVWG01000029">
    <property type="protein sequence ID" value="PSB17330.1"/>
    <property type="molecule type" value="Genomic_DNA"/>
</dbReference>
<dbReference type="PRINTS" id="PR00625">
    <property type="entry name" value="JDOMAIN"/>
</dbReference>
<dbReference type="GO" id="GO:0005737">
    <property type="term" value="C:cytoplasm"/>
    <property type="evidence" value="ECO:0007669"/>
    <property type="project" value="TreeGrafter"/>
</dbReference>
<reference evidence="5 6" key="1">
    <citation type="submission" date="2018-02" db="EMBL/GenBank/DDBJ databases">
        <authorList>
            <person name="Cohen D.B."/>
            <person name="Kent A.D."/>
        </authorList>
    </citation>
    <scope>NUCLEOTIDE SEQUENCE [LARGE SCALE GENOMIC DNA]</scope>
    <source>
        <strain evidence="5 6">ULC007</strain>
    </source>
</reference>
<accession>A0A2T1D9X1</accession>
<evidence type="ECO:0000259" key="4">
    <source>
        <dbReference type="PROSITE" id="PS50076"/>
    </source>
</evidence>
<feature type="repeat" description="TPR" evidence="2">
    <location>
        <begin position="173"/>
        <end position="206"/>
    </location>
</feature>
<evidence type="ECO:0000313" key="5">
    <source>
        <dbReference type="EMBL" id="PSB17330.1"/>
    </source>
</evidence>
<keyword evidence="1" id="KW-0143">Chaperone</keyword>
<reference evidence="5 6" key="2">
    <citation type="submission" date="2018-03" db="EMBL/GenBank/DDBJ databases">
        <title>The ancient ancestry and fast evolution of plastids.</title>
        <authorList>
            <person name="Moore K.R."/>
            <person name="Magnabosco C."/>
            <person name="Momper L."/>
            <person name="Gold D.A."/>
            <person name="Bosak T."/>
            <person name="Fournier G.P."/>
        </authorList>
    </citation>
    <scope>NUCLEOTIDE SEQUENCE [LARGE SCALE GENOMIC DNA]</scope>
    <source>
        <strain evidence="5 6">ULC007</strain>
    </source>
</reference>
<protein>
    <submittedName>
        <fullName evidence="5">Molecular chaperone DnaJ</fullName>
    </submittedName>
</protein>
<keyword evidence="6" id="KW-1185">Reference proteome</keyword>
<dbReference type="Gene3D" id="1.25.40.10">
    <property type="entry name" value="Tetratricopeptide repeat domain"/>
    <property type="match status" value="1"/>
</dbReference>
<feature type="region of interest" description="Disordered" evidence="3">
    <location>
        <begin position="66"/>
        <end position="124"/>
    </location>
</feature>
<dbReference type="InterPro" id="IPR001623">
    <property type="entry name" value="DnaJ_domain"/>
</dbReference>
<sequence length="228" mass="26410">MNIADCYRLLGLRTGASYEDVKASYRRLARQLHPDVNPDQQANEKFIQVTEAYRFLLGVVSRSGINESSPQVSQSRPQSEVAKPKITVTRKEPSAAENGVKPKVTVTRKEDPPKASPVKPDPKLSYVDQQLKQASYEQLQQLLREKRFPRAIALVEGLAQRLPTDPEIRQWQGIIYQSWGRQLIQEKQFDKARLYLKKALRTDPHNRSLWGEVEKDFRRLEQVIYQRK</sequence>
<dbReference type="OrthoDB" id="9779889at2"/>